<feature type="compositionally biased region" description="Low complexity" evidence="1">
    <location>
        <begin position="398"/>
        <end position="414"/>
    </location>
</feature>
<evidence type="ECO:0000313" key="3">
    <source>
        <dbReference type="Proteomes" id="UP000738325"/>
    </source>
</evidence>
<dbReference type="OrthoDB" id="2396933at2759"/>
<accession>A0A9P6R050</accession>
<evidence type="ECO:0000313" key="2">
    <source>
        <dbReference type="EMBL" id="KAG0310001.1"/>
    </source>
</evidence>
<gene>
    <name evidence="2" type="ORF">BGZ99_000721</name>
</gene>
<organism evidence="2 3">
    <name type="scientific">Dissophora globulifera</name>
    <dbReference type="NCBI Taxonomy" id="979702"/>
    <lineage>
        <taxon>Eukaryota</taxon>
        <taxon>Fungi</taxon>
        <taxon>Fungi incertae sedis</taxon>
        <taxon>Mucoromycota</taxon>
        <taxon>Mortierellomycotina</taxon>
        <taxon>Mortierellomycetes</taxon>
        <taxon>Mortierellales</taxon>
        <taxon>Mortierellaceae</taxon>
        <taxon>Dissophora</taxon>
    </lineage>
</organism>
<feature type="compositionally biased region" description="Basic residues" evidence="1">
    <location>
        <begin position="195"/>
        <end position="206"/>
    </location>
</feature>
<feature type="compositionally biased region" description="Basic residues" evidence="1">
    <location>
        <begin position="282"/>
        <end position="292"/>
    </location>
</feature>
<reference evidence="2" key="1">
    <citation type="journal article" date="2020" name="Fungal Divers.">
        <title>Resolving the Mortierellaceae phylogeny through synthesis of multi-gene phylogenetics and phylogenomics.</title>
        <authorList>
            <person name="Vandepol N."/>
            <person name="Liber J."/>
            <person name="Desiro A."/>
            <person name="Na H."/>
            <person name="Kennedy M."/>
            <person name="Barry K."/>
            <person name="Grigoriev I.V."/>
            <person name="Miller A.N."/>
            <person name="O'Donnell K."/>
            <person name="Stajich J.E."/>
            <person name="Bonito G."/>
        </authorList>
    </citation>
    <scope>NUCLEOTIDE SEQUENCE</scope>
    <source>
        <strain evidence="2">REB-010B</strain>
    </source>
</reference>
<feature type="region of interest" description="Disordered" evidence="1">
    <location>
        <begin position="271"/>
        <end position="293"/>
    </location>
</feature>
<name>A0A9P6R050_9FUNG</name>
<feature type="region of interest" description="Disordered" evidence="1">
    <location>
        <begin position="398"/>
        <end position="435"/>
    </location>
</feature>
<dbReference type="Proteomes" id="UP000738325">
    <property type="component" value="Unassembled WGS sequence"/>
</dbReference>
<keyword evidence="3" id="KW-1185">Reference proteome</keyword>
<feature type="compositionally biased region" description="Acidic residues" evidence="1">
    <location>
        <begin position="415"/>
        <end position="429"/>
    </location>
</feature>
<sequence>MLNNGFNIILCDTEADILIASECQPNDVVVTSDSDLLVYMSVPVVWRPVGRRKREFLVYERAAVLDVFNLMTESLVALAIVSRNDYNPRTPSDVVRVMVDRYLALPEVVRKKKKDEPNKWTADTFANAFKVFVLMQQDPVPTSMVLPREDLESTSVPTFEYLQSATAEFRIQLDRSKQDEYEARKLSRDQSGVKVQRHKSRQKFNRYRTIDSPPKAEVGDRSDAPLPRNRIPPHRPRYSVTHRIQSKPHEPPEVMMRYKWKPYKTAPTNPLCADIDPVQSKTKPKGKVKSPKMPKEITLETRKSDLVRAMGWEHPLVTLDVGTVSANLSRALGQDSDLIFEVNTCIKEIVRVAASIKRLGQSIIGRFIERVLASDPPTPEDREILGYLCQSVSTRIKAESASSSSDSNRPTATSADDEDEDDDEDEQTNDDPRRQKSEQLQFYLMLLSHLYSNNPVNDKSAIGKRVQKFVFRAAELGLLLRNDNRVAIRQRTAYPANTLLRSVAGQLVTETKKMYRNGSVELEEKLTNMKAKGLVSVGAHTQIDETIPAIENFWRLNKSSKSYRRMAPLTGMEQPFVSFSELDLIEFLWRKEKIKSHLQDLVLQDYHNQDFDPSLADLKEYLDQRPPGHLIARLLSNVGRDEVRKGPRGYKDSTCLMALDDLRRHIQTIRAPGFDPQTPPTYRIPLSATSVKTPRYVLRGSLKTDGFRLQLLAFKLSELNSVKYRRFPHDVLPNRLTSTVGGVDYFLTEVRNIVKTPQDVAALWGCAPDQIKILGLDLGQACVLGASALLPEKPPLEKIEKGPIAFHNLAVKQKAVYQPGFKHRRWMQEQKNVDPGTGAMSINDIETGLPPLRGENACFTDYIQRRELVKGQLDMFYNGDNRFKRHKWDARRAKEAEYRLITDRLLKLVGGSIGTRRDDSNKVVIGIGLGKFSSKIRLSSLHESFQSYFVQKVIKAFARW</sequence>
<comment type="caution">
    <text evidence="2">The sequence shown here is derived from an EMBL/GenBank/DDBJ whole genome shotgun (WGS) entry which is preliminary data.</text>
</comment>
<proteinExistence type="predicted"/>
<evidence type="ECO:0008006" key="4">
    <source>
        <dbReference type="Google" id="ProtNLM"/>
    </source>
</evidence>
<protein>
    <recommendedName>
        <fullName evidence="4">XPG-I domain-containing protein</fullName>
    </recommendedName>
</protein>
<dbReference type="EMBL" id="JAAAIP010001149">
    <property type="protein sequence ID" value="KAG0310001.1"/>
    <property type="molecule type" value="Genomic_DNA"/>
</dbReference>
<feature type="region of interest" description="Disordered" evidence="1">
    <location>
        <begin position="183"/>
        <end position="236"/>
    </location>
</feature>
<evidence type="ECO:0000256" key="1">
    <source>
        <dbReference type="SAM" id="MobiDB-lite"/>
    </source>
</evidence>
<dbReference type="AlphaFoldDB" id="A0A9P6R050"/>